<dbReference type="GO" id="GO:0005524">
    <property type="term" value="F:ATP binding"/>
    <property type="evidence" value="ECO:0007669"/>
    <property type="project" value="UniProtKB-KW"/>
</dbReference>
<evidence type="ECO:0000256" key="2">
    <source>
        <dbReference type="ARBA" id="ARBA00022741"/>
    </source>
</evidence>
<protein>
    <submittedName>
        <fullName evidence="6">Bifunctional ligase/repressor BirA</fullName>
        <ecNumber evidence="6">6.3.4.15</ecNumber>
    </submittedName>
</protein>
<reference evidence="5 7" key="2">
    <citation type="journal article" date="2017" name="BMC Genomics">
        <title>Genomic analysis of methanogenic archaea reveals a shift towards energy conservation.</title>
        <authorList>
            <person name="Gilmore S.P."/>
            <person name="Henske J.K."/>
            <person name="Sexton J.A."/>
            <person name="Solomon K.V."/>
            <person name="Seppala S."/>
            <person name="Yoo J.I."/>
            <person name="Huyett L.M."/>
            <person name="Pressman A."/>
            <person name="Cogan J.Z."/>
            <person name="Kivenson V."/>
            <person name="Peng X."/>
            <person name="Tan Y."/>
            <person name="Valentine D.L."/>
            <person name="O'Malley M.A."/>
        </authorList>
    </citation>
    <scope>NUCLEOTIDE SEQUENCE [LARGE SCALE GENOMIC DNA]</scope>
    <source>
        <strain evidence="5 7">1R-7</strain>
    </source>
</reference>
<dbReference type="InterPro" id="IPR030855">
    <property type="entry name" value="Bifunct_BirA"/>
</dbReference>
<dbReference type="Proteomes" id="UP000217528">
    <property type="component" value="Unassembled WGS sequence"/>
</dbReference>
<keyword evidence="7" id="KW-1185">Reference proteome</keyword>
<dbReference type="EC" id="6.3.4.15" evidence="6"/>
<feature type="domain" description="BPL/LPL catalytic" evidence="4">
    <location>
        <begin position="65"/>
        <end position="257"/>
    </location>
</feature>
<keyword evidence="3" id="KW-0067">ATP-binding</keyword>
<keyword evidence="2" id="KW-0547">Nucleotide-binding</keyword>
<proteinExistence type="inferred from homology"/>
<keyword evidence="1 6" id="KW-0436">Ligase</keyword>
<dbReference type="PANTHER" id="PTHR12835:SF5">
    <property type="entry name" value="BIOTIN--PROTEIN LIGASE"/>
    <property type="match status" value="1"/>
</dbReference>
<dbReference type="OrthoDB" id="46252at2157"/>
<dbReference type="Gene3D" id="3.30.930.10">
    <property type="entry name" value="Bira Bifunctional Protein, Domain 2"/>
    <property type="match status" value="1"/>
</dbReference>
<dbReference type="CDD" id="cd16442">
    <property type="entry name" value="BPL"/>
    <property type="match status" value="1"/>
</dbReference>
<dbReference type="Pfam" id="PF02237">
    <property type="entry name" value="BPL_C"/>
    <property type="match status" value="1"/>
</dbReference>
<dbReference type="AlphaFoldDB" id="A0A2A2HBE1"/>
<name>A0A2A2HBE1_9EURY</name>
<comment type="caution">
    <text evidence="5">The sequence shown here is derived from an EMBL/GenBank/DDBJ whole genome shotgun (WGS) entry which is preliminary data.</text>
</comment>
<dbReference type="PROSITE" id="PS51733">
    <property type="entry name" value="BPL_LPL_CATALYTIC"/>
    <property type="match status" value="1"/>
</dbReference>
<evidence type="ECO:0000313" key="6">
    <source>
        <dbReference type="EMBL" id="PWL07864.1"/>
    </source>
</evidence>
<dbReference type="NCBIfam" id="TIGR00121">
    <property type="entry name" value="birA_ligase"/>
    <property type="match status" value="1"/>
</dbReference>
<evidence type="ECO:0000256" key="3">
    <source>
        <dbReference type="ARBA" id="ARBA00022840"/>
    </source>
</evidence>
<organism evidence="5 7">
    <name type="scientific">Methanosphaera cuniculi</name>
    <dbReference type="NCBI Taxonomy" id="1077256"/>
    <lineage>
        <taxon>Archaea</taxon>
        <taxon>Methanobacteriati</taxon>
        <taxon>Methanobacteriota</taxon>
        <taxon>Methanomada group</taxon>
        <taxon>Methanobacteria</taxon>
        <taxon>Methanobacteriales</taxon>
        <taxon>Methanobacteriaceae</taxon>
        <taxon>Methanosphaera</taxon>
    </lineage>
</organism>
<dbReference type="InterPro" id="IPR004408">
    <property type="entry name" value="Biotin_CoA_COase_ligase"/>
</dbReference>
<dbReference type="InterPro" id="IPR045864">
    <property type="entry name" value="aa-tRNA-synth_II/BPL/LPL"/>
</dbReference>
<evidence type="ECO:0000259" key="4">
    <source>
        <dbReference type="PROSITE" id="PS51733"/>
    </source>
</evidence>
<dbReference type="EMBL" id="LWMS01000044">
    <property type="protein sequence ID" value="PWL07864.1"/>
    <property type="molecule type" value="Genomic_DNA"/>
</dbReference>
<dbReference type="HAMAP" id="MF_00978">
    <property type="entry name" value="Bifunct_BirA"/>
    <property type="match status" value="1"/>
</dbReference>
<evidence type="ECO:0000313" key="8">
    <source>
        <dbReference type="Proteomes" id="UP000246004"/>
    </source>
</evidence>
<evidence type="ECO:0000256" key="1">
    <source>
        <dbReference type="ARBA" id="ARBA00022598"/>
    </source>
</evidence>
<sequence>MIRKKILKNIEDTYTTEQELLKSLDITHEKLKEHILKLKDVGYKIVYDEEKGYKLQETPDILAPYEISRGLKTEKIGNSIHFYDELESTNDTAKKFVKEDAKEGTVIIAEKQTAGRTRKYDGWVSPEGGIYMTIILRPDVPLIEASKLTIVTGVAIAKTLHDKFGINAGIKWPNDILIDDKKIAGILTEAVTNYSTSELEAVLVGIGIDVNIEDEDIPEELQDVATTVKKEINEELKRADILRVFLYIFEELYEEFNKGNFKYIVSEWRRLSSTTGNRVKVYKNGRVLFADAVGITNEGILIVEKDDGKLEKITSGEVEILK</sequence>
<evidence type="ECO:0000313" key="7">
    <source>
        <dbReference type="Proteomes" id="UP000217528"/>
    </source>
</evidence>
<dbReference type="InterPro" id="IPR004143">
    <property type="entry name" value="BPL_LPL_catalytic"/>
</dbReference>
<dbReference type="SUPFAM" id="SSF55681">
    <property type="entry name" value="Class II aaRS and biotin synthetases"/>
    <property type="match status" value="1"/>
</dbReference>
<dbReference type="Gene3D" id="2.30.30.100">
    <property type="match status" value="1"/>
</dbReference>
<dbReference type="RefSeq" id="WP_095609315.1">
    <property type="nucleotide sequence ID" value="NZ_CAUHCB010000006.1"/>
</dbReference>
<dbReference type="Pfam" id="PF03099">
    <property type="entry name" value="BPL_LplA_LipB"/>
    <property type="match status" value="1"/>
</dbReference>
<dbReference type="GO" id="GO:0006355">
    <property type="term" value="P:regulation of DNA-templated transcription"/>
    <property type="evidence" value="ECO:0007669"/>
    <property type="project" value="InterPro"/>
</dbReference>
<dbReference type="InterPro" id="IPR003142">
    <property type="entry name" value="BPL_C"/>
</dbReference>
<dbReference type="PANTHER" id="PTHR12835">
    <property type="entry name" value="BIOTIN PROTEIN LIGASE"/>
    <property type="match status" value="1"/>
</dbReference>
<evidence type="ECO:0000313" key="5">
    <source>
        <dbReference type="EMBL" id="PAV06675.1"/>
    </source>
</evidence>
<dbReference type="EMBL" id="LMVN01000027">
    <property type="protein sequence ID" value="PAV06675.1"/>
    <property type="molecule type" value="Genomic_DNA"/>
</dbReference>
<dbReference type="InterPro" id="IPR008988">
    <property type="entry name" value="Transcriptional_repressor_C"/>
</dbReference>
<dbReference type="SUPFAM" id="SSF50037">
    <property type="entry name" value="C-terminal domain of transcriptional repressors"/>
    <property type="match status" value="1"/>
</dbReference>
<accession>A0A2A2HBE1</accession>
<reference evidence="6 8" key="1">
    <citation type="submission" date="2016-04" db="EMBL/GenBank/DDBJ databases">
        <title>Genome sequence of Methanosphaera cuniculi DSM 4103.</title>
        <authorList>
            <person name="Poehlein A."/>
            <person name="Seedorf H."/>
            <person name="Daniel R."/>
        </authorList>
    </citation>
    <scope>NUCLEOTIDE SEQUENCE [LARGE SCALE GENOMIC DNA]</scope>
    <source>
        <strain evidence="6 8">DSM 4103</strain>
    </source>
</reference>
<dbReference type="InterPro" id="IPR036388">
    <property type="entry name" value="WH-like_DNA-bd_sf"/>
</dbReference>
<gene>
    <name evidence="6" type="primary">birA</name>
    <name evidence="5" type="ORF">ASJ82_04390</name>
    <name evidence="6" type="ORF">MSCUN_13960</name>
</gene>
<dbReference type="Gene3D" id="1.10.10.10">
    <property type="entry name" value="Winged helix-like DNA-binding domain superfamily/Winged helix DNA-binding domain"/>
    <property type="match status" value="1"/>
</dbReference>
<dbReference type="GO" id="GO:0004077">
    <property type="term" value="F:biotin--[biotin carboxyl-carrier protein] ligase activity"/>
    <property type="evidence" value="ECO:0007669"/>
    <property type="project" value="UniProtKB-EC"/>
</dbReference>
<dbReference type="GO" id="GO:0005737">
    <property type="term" value="C:cytoplasm"/>
    <property type="evidence" value="ECO:0007669"/>
    <property type="project" value="TreeGrafter"/>
</dbReference>
<dbReference type="Proteomes" id="UP000246004">
    <property type="component" value="Unassembled WGS sequence"/>
</dbReference>